<reference evidence="2 3" key="1">
    <citation type="submission" date="2017-12" db="EMBL/GenBank/DDBJ databases">
        <title>Comparative genomics of Botrytis spp.</title>
        <authorList>
            <person name="Valero-Jimenez C.A."/>
            <person name="Tapia P."/>
            <person name="Veloso J."/>
            <person name="Silva-Moreno E."/>
            <person name="Staats M."/>
            <person name="Valdes J.H."/>
            <person name="Van Kan J.A.L."/>
        </authorList>
    </citation>
    <scope>NUCLEOTIDE SEQUENCE [LARGE SCALE GENOMIC DNA]</scope>
    <source>
        <strain evidence="2 3">MUCL3349</strain>
    </source>
</reference>
<name>A0A4Z1KSE6_9HELO</name>
<dbReference type="SUPFAM" id="SSF57756">
    <property type="entry name" value="Retrovirus zinc finger-like domains"/>
    <property type="match status" value="1"/>
</dbReference>
<gene>
    <name evidence="2" type="ORF">BPOR_0377g00040</name>
</gene>
<accession>A0A4Z1KSE6</accession>
<dbReference type="AlphaFoldDB" id="A0A4Z1KSE6"/>
<dbReference type="Proteomes" id="UP000297280">
    <property type="component" value="Unassembled WGS sequence"/>
</dbReference>
<dbReference type="GO" id="GO:0003676">
    <property type="term" value="F:nucleic acid binding"/>
    <property type="evidence" value="ECO:0007669"/>
    <property type="project" value="InterPro"/>
</dbReference>
<comment type="caution">
    <text evidence="2">The sequence shown here is derived from an EMBL/GenBank/DDBJ whole genome shotgun (WGS) entry which is preliminary data.</text>
</comment>
<dbReference type="EMBL" id="PQXO01000376">
    <property type="protein sequence ID" value="TGO85635.1"/>
    <property type="molecule type" value="Genomic_DNA"/>
</dbReference>
<sequence>MAATGPQPLSHDRQRATAQRGLPQCGNCSRIRHELKRCDGPVNVFGVIDGCPMCNTTDHILFECAQNWRSDANQRHLLILGRDQKAMVSWPSDLNEHPVWKALSADTRPKIWSPSFALQYQLENPHYWRDCIYAGTWQEDPPIAEDPACGNPSLVNHLKDGSERGLIRNASGSGRRLQSQLPPPLAQYFPPPMMPQFPSFPPPRTAPTSSPDTITLAGLEGLTKFAQNSMEIAPAGGNNGRGRKKFANKAASNARATDRSQGPTAQTEIETYRERSPLPTSGVKLADRMTYPKPDSRWVKTNNDGDFSDNDVELSEPKDVVTDIDEAPEDAASAAKAAKKAICNLKSRARAKARRHAPKAKEGADAAAAKQAIVKQDIEAEAVREVSLSAGRM</sequence>
<proteinExistence type="predicted"/>
<protein>
    <submittedName>
        <fullName evidence="2">Uncharacterized protein</fullName>
    </submittedName>
</protein>
<feature type="region of interest" description="Disordered" evidence="1">
    <location>
        <begin position="233"/>
        <end position="288"/>
    </location>
</feature>
<dbReference type="OrthoDB" id="4777753at2759"/>
<evidence type="ECO:0000313" key="3">
    <source>
        <dbReference type="Proteomes" id="UP000297280"/>
    </source>
</evidence>
<keyword evidence="3" id="KW-1185">Reference proteome</keyword>
<evidence type="ECO:0000256" key="1">
    <source>
        <dbReference type="SAM" id="MobiDB-lite"/>
    </source>
</evidence>
<dbReference type="GO" id="GO:0008270">
    <property type="term" value="F:zinc ion binding"/>
    <property type="evidence" value="ECO:0007669"/>
    <property type="project" value="InterPro"/>
</dbReference>
<evidence type="ECO:0000313" key="2">
    <source>
        <dbReference type="EMBL" id="TGO85635.1"/>
    </source>
</evidence>
<organism evidence="2 3">
    <name type="scientific">Botrytis porri</name>
    <dbReference type="NCBI Taxonomy" id="87229"/>
    <lineage>
        <taxon>Eukaryota</taxon>
        <taxon>Fungi</taxon>
        <taxon>Dikarya</taxon>
        <taxon>Ascomycota</taxon>
        <taxon>Pezizomycotina</taxon>
        <taxon>Leotiomycetes</taxon>
        <taxon>Helotiales</taxon>
        <taxon>Sclerotiniaceae</taxon>
        <taxon>Botrytis</taxon>
    </lineage>
</organism>
<dbReference type="InterPro" id="IPR036875">
    <property type="entry name" value="Znf_CCHC_sf"/>
</dbReference>
<feature type="compositionally biased region" description="Polar residues" evidence="1">
    <location>
        <begin position="250"/>
        <end position="269"/>
    </location>
</feature>